<keyword evidence="3" id="KW-1185">Reference proteome</keyword>
<comment type="caution">
    <text evidence="2">The sequence shown here is derived from an EMBL/GenBank/DDBJ whole genome shotgun (WGS) entry which is preliminary data.</text>
</comment>
<dbReference type="Gene3D" id="1.10.390.10">
    <property type="entry name" value="Neutral Protease Domain 2"/>
    <property type="match status" value="1"/>
</dbReference>
<evidence type="ECO:0008006" key="4">
    <source>
        <dbReference type="Google" id="ProtNLM"/>
    </source>
</evidence>
<evidence type="ECO:0000313" key="3">
    <source>
        <dbReference type="Proteomes" id="UP001268864"/>
    </source>
</evidence>
<dbReference type="RefSeq" id="WP_310900402.1">
    <property type="nucleotide sequence ID" value="NZ_JAMQOS010000003.1"/>
</dbReference>
<name>A0ABU2FP77_9EURY</name>
<dbReference type="Proteomes" id="UP001268864">
    <property type="component" value="Unassembled WGS sequence"/>
</dbReference>
<dbReference type="SUPFAM" id="SSF55486">
    <property type="entry name" value="Metalloproteases ('zincins'), catalytic domain"/>
    <property type="match status" value="1"/>
</dbReference>
<organism evidence="2 3">
    <name type="scientific">Haloarcula onubensis</name>
    <dbReference type="NCBI Taxonomy" id="2950539"/>
    <lineage>
        <taxon>Archaea</taxon>
        <taxon>Methanobacteriati</taxon>
        <taxon>Methanobacteriota</taxon>
        <taxon>Stenosarchaea group</taxon>
        <taxon>Halobacteria</taxon>
        <taxon>Halobacteriales</taxon>
        <taxon>Haloarculaceae</taxon>
        <taxon>Haloarcula</taxon>
    </lineage>
</organism>
<protein>
    <recommendedName>
        <fullName evidence="4">Glycyl aminopeptidase</fullName>
    </recommendedName>
</protein>
<proteinExistence type="predicted"/>
<feature type="compositionally biased region" description="Polar residues" evidence="1">
    <location>
        <begin position="441"/>
        <end position="450"/>
    </location>
</feature>
<reference evidence="2 3" key="1">
    <citation type="submission" date="2022-06" db="EMBL/GenBank/DDBJ databases">
        <title>Halomicroarcula sp. a new haloarchaeum isolate from saline soil.</title>
        <authorList>
            <person name="Strakova D."/>
            <person name="Galisteo C."/>
            <person name="Sanchez-Porro C."/>
            <person name="Ventosa A."/>
        </authorList>
    </citation>
    <scope>NUCLEOTIDE SEQUENCE [LARGE SCALE GENOMIC DNA]</scope>
    <source>
        <strain evidence="2 3">S3CR25-11</strain>
    </source>
</reference>
<evidence type="ECO:0000313" key="2">
    <source>
        <dbReference type="EMBL" id="MDS0282573.1"/>
    </source>
</evidence>
<sequence>MVSRRTVLRSLGVSTVGVQGFGEFSVATASARSVAASPDSIREHRHFRFDAERSRLLQRYEYRLPDSVSALIVRSGWFDLDEVTVIETDEFVEDSFELYSTEVTGYRWTQDGTPSFELSMDYGEELLPNGLGGYSSETSVFGSQINPYPYWVTEDGADGSDVERSVLFEQDGYAGTDWLFIGPHQIAQRDVGKMTHTVVVPDDIEGTIDTESLLDVFEAGGRYLEPRLTTNNGVTAFIMNNWRTGSDSSAQVVGRDIRFTKSATSVDGISNVPTHEYIHTIYGIFGTEEMFWLREAAAEYYGYLLALHLNHGTFDRFVETVRTDRYRDIVLAETGPDNNRASTYYKGAHVLAALDGQIRARSSGENSLDDVIPTAEYDLSTYDGFVNAVTEAAGDESLSDWIDRYTQTTALPTIPVEPEQYTLGTASPDTFVVARSDSETRSQGQSTAQGESPPADSQDALDEITGGVDAESGVLLGSAGMSLLAVIAKLYEDHRSS</sequence>
<gene>
    <name evidence="2" type="ORF">NDI86_10595</name>
</gene>
<accession>A0ABU2FP77</accession>
<feature type="region of interest" description="Disordered" evidence="1">
    <location>
        <begin position="435"/>
        <end position="466"/>
    </location>
</feature>
<evidence type="ECO:0000256" key="1">
    <source>
        <dbReference type="SAM" id="MobiDB-lite"/>
    </source>
</evidence>
<dbReference type="InterPro" id="IPR027268">
    <property type="entry name" value="Peptidase_M4/M1_CTD_sf"/>
</dbReference>
<dbReference type="EMBL" id="JAMQOS010000003">
    <property type="protein sequence ID" value="MDS0282573.1"/>
    <property type="molecule type" value="Genomic_DNA"/>
</dbReference>